<gene>
    <name evidence="1" type="ORF">P174DRAFT_199220</name>
</gene>
<sequence>MASWRYYYYPVSTLSAIHSQALHGCTVCRDVALPCDHLLSFIYLKHDIGKSAVIMETSIKASESET</sequence>
<comment type="caution">
    <text evidence="1">The sequence shown here is derived from an EMBL/GenBank/DDBJ whole genome shotgun (WGS) entry which is preliminary data.</text>
</comment>
<dbReference type="VEuPathDB" id="FungiDB:P174DRAFT_199220"/>
<protein>
    <submittedName>
        <fullName evidence="1">Uncharacterized protein</fullName>
    </submittedName>
</protein>
<reference evidence="2" key="1">
    <citation type="journal article" date="2018" name="Proc. Natl. Acad. Sci. U.S.A.">
        <title>Linking secondary metabolites to gene clusters through genome sequencing of six diverse Aspergillus species.</title>
        <authorList>
            <person name="Kaerboelling I."/>
            <person name="Vesth T.C."/>
            <person name="Frisvad J.C."/>
            <person name="Nybo J.L."/>
            <person name="Theobald S."/>
            <person name="Kuo A."/>
            <person name="Bowyer P."/>
            <person name="Matsuda Y."/>
            <person name="Mondo S."/>
            <person name="Lyhne E.K."/>
            <person name="Kogle M.E."/>
            <person name="Clum A."/>
            <person name="Lipzen A."/>
            <person name="Salamov A."/>
            <person name="Ngan C.Y."/>
            <person name="Daum C."/>
            <person name="Chiniquy J."/>
            <person name="Barry K."/>
            <person name="LaButti K."/>
            <person name="Haridas S."/>
            <person name="Simmons B.A."/>
            <person name="Magnuson J.K."/>
            <person name="Mortensen U.H."/>
            <person name="Larsen T.O."/>
            <person name="Grigoriev I.V."/>
            <person name="Baker S.E."/>
            <person name="Andersen M.R."/>
        </authorList>
    </citation>
    <scope>NUCLEOTIDE SEQUENCE [LARGE SCALE GENOMIC DNA]</scope>
    <source>
        <strain evidence="2">IBT 16806</strain>
    </source>
</reference>
<organism evidence="1 2">
    <name type="scientific">Aspergillus novofumigatus (strain IBT 16806)</name>
    <dbReference type="NCBI Taxonomy" id="1392255"/>
    <lineage>
        <taxon>Eukaryota</taxon>
        <taxon>Fungi</taxon>
        <taxon>Dikarya</taxon>
        <taxon>Ascomycota</taxon>
        <taxon>Pezizomycotina</taxon>
        <taxon>Eurotiomycetes</taxon>
        <taxon>Eurotiomycetidae</taxon>
        <taxon>Eurotiales</taxon>
        <taxon>Aspergillaceae</taxon>
        <taxon>Aspergillus</taxon>
        <taxon>Aspergillus subgen. Fumigati</taxon>
    </lineage>
</organism>
<dbReference type="EMBL" id="MSZS01000005">
    <property type="protein sequence ID" value="PKX92428.1"/>
    <property type="molecule type" value="Genomic_DNA"/>
</dbReference>
<keyword evidence="2" id="KW-1185">Reference proteome</keyword>
<name>A0A2I1C486_ASPN1</name>
<accession>A0A2I1C486</accession>
<evidence type="ECO:0000313" key="2">
    <source>
        <dbReference type="Proteomes" id="UP000234474"/>
    </source>
</evidence>
<dbReference type="RefSeq" id="XP_024681023.1">
    <property type="nucleotide sequence ID" value="XM_024821311.1"/>
</dbReference>
<dbReference type="GeneID" id="36528637"/>
<dbReference type="Proteomes" id="UP000234474">
    <property type="component" value="Unassembled WGS sequence"/>
</dbReference>
<dbReference type="AlphaFoldDB" id="A0A2I1C486"/>
<proteinExistence type="predicted"/>
<evidence type="ECO:0000313" key="1">
    <source>
        <dbReference type="EMBL" id="PKX92428.1"/>
    </source>
</evidence>